<dbReference type="Gene3D" id="1.50.10.10">
    <property type="match status" value="1"/>
</dbReference>
<proteinExistence type="predicted"/>
<protein>
    <recommendedName>
        <fullName evidence="4">DUF5703 domain-containing protein</fullName>
    </recommendedName>
</protein>
<gene>
    <name evidence="5" type="ORF">LTR78_010117</name>
</gene>
<dbReference type="GO" id="GO:0005634">
    <property type="term" value="C:nucleus"/>
    <property type="evidence" value="ECO:0007669"/>
    <property type="project" value="TreeGrafter"/>
</dbReference>
<name>A0AAE0TMS0_9PEZI</name>
<dbReference type="SUPFAM" id="SSF48208">
    <property type="entry name" value="Six-hairpin glycosidases"/>
    <property type="match status" value="1"/>
</dbReference>
<feature type="chain" id="PRO_5041978942" description="DUF5703 domain-containing protein" evidence="3">
    <location>
        <begin position="19"/>
        <end position="1184"/>
    </location>
</feature>
<evidence type="ECO:0000256" key="3">
    <source>
        <dbReference type="SAM" id="SignalP"/>
    </source>
</evidence>
<sequence length="1184" mass="133043">MSLPNPLLLLTGLTIGAALILPPSYDIVWNTPAPPVNGSSSSMPVGGGDIGLNVWVENDTVLFYVGKDGCFDENNSLLKLGRVRLTLDPNPFAHSQAFEQRLVLEDGYVQISAGNSSTVKLWVDVFNPVVHVEVSTSARSHLTASFEDWRNQDHVMALAEQAQSSWNGVPDMNTITWKDNVTFWRNNSVLSSHRNINSRVFDATLAQQQLSDYKEELYDPLANNTFGMVMYGSGLAPTNVTSDHYVNSSYESWNLQSTQARTTFNLTIVAHTNQTSSYSQWQDELVAIDASASNQGQGPTVDWWNSFWNRSYIFVNPNSSTSDPSFQVGRNYQLFRYMLGCNAFSKWPSKFNGALFTFDPVYVNPNYPFTPDFRLWGGGTYTAQNQRLMYWPLLKSGDLDMMIPQFNFYERIVGTSTLRGRVYHNINHSWLTEQIDNSGLPQIFNFNPDIYIYGTKRPLSFNPGLQFDAWIIWLSDTALEFAMMILDAVQFFSFDATPYMPFIENEIMWFDVLYTQMQQSRDVYGLTGTSGNETLVLYPATGCETYKAAYNPASTVSGLRAIVTRILQVNPQYAIGNTSYYQGLLQRIPSTPLRQQQGHQCIAPAEAYARLQNVEIPQLYPVFPWHEYGLGLPNLSYAINTYLYDTETQAFHSYEGWKQDAIWLADMGLADMAQNVTTLKLQDSNTNRFPTFWGPGFDWTPQMDTGGTGMIALQDMLMQTYGNASRTIRLLPAWPGNWTAEFKLVAPFNTTVEGSVRGGKLVPAFNVRFRPRSNFSVGRGKFSAGPQQKWAETRKTLTFVDETQSVGNEPLPTPSSATSSADAGLGTTTLPVTDDHGAQLDPHAVETIQFMPHKSPLQPVLPNDVGSQDYDDTAVRIRDLPCQSTVNDTYPVSFHDPLSSPISPCRAGSLYVEPYHKNLIGYRFNELLHYFKVAVGSVWFDVADPEFTREALRLAPLCPLLLYSMLATAAIHKSRFADDPIIARDCAAEADRHHGLCVSLLLPMLQDRESITDGAFLACSTILRFYEEISAPVHGRDDARHLLGGYASVEATTTESQSYTGLSDAAFWVHQRQDVYNALINQRIPKTDLSQARLDRSMTPADECVWAKRATCLNADVVDYCFGIDSGSVQKYHAIVDRLEDWHQNLPDTFRPVYYRERESDSARFFPEICLLLDCCSQSVRFPL</sequence>
<dbReference type="EMBL" id="JAUTXT010000065">
    <property type="protein sequence ID" value="KAK3670018.1"/>
    <property type="molecule type" value="Genomic_DNA"/>
</dbReference>
<feature type="signal peptide" evidence="3">
    <location>
        <begin position="1"/>
        <end position="18"/>
    </location>
</feature>
<reference evidence="5" key="1">
    <citation type="submission" date="2023-07" db="EMBL/GenBank/DDBJ databases">
        <title>Black Yeasts Isolated from many extreme environments.</title>
        <authorList>
            <person name="Coleine C."/>
            <person name="Stajich J.E."/>
            <person name="Selbmann L."/>
        </authorList>
    </citation>
    <scope>NUCLEOTIDE SEQUENCE</scope>
    <source>
        <strain evidence="5">CCFEE 5485</strain>
    </source>
</reference>
<keyword evidence="6" id="KW-1185">Reference proteome</keyword>
<dbReference type="AlphaFoldDB" id="A0AAE0TMS0"/>
<dbReference type="Pfam" id="PF18961">
    <property type="entry name" value="DUF5703_N"/>
    <property type="match status" value="1"/>
</dbReference>
<dbReference type="GO" id="GO:0005975">
    <property type="term" value="P:carbohydrate metabolic process"/>
    <property type="evidence" value="ECO:0007669"/>
    <property type="project" value="InterPro"/>
</dbReference>
<evidence type="ECO:0000256" key="2">
    <source>
        <dbReference type="SAM" id="MobiDB-lite"/>
    </source>
</evidence>
<dbReference type="PANTHER" id="PTHR37534">
    <property type="entry name" value="TRANSCRIPTIONAL ACTIVATOR PROTEIN UGA3"/>
    <property type="match status" value="1"/>
</dbReference>
<dbReference type="Proteomes" id="UP001274830">
    <property type="component" value="Unassembled WGS sequence"/>
</dbReference>
<dbReference type="GO" id="GO:0045944">
    <property type="term" value="P:positive regulation of transcription by RNA polymerase II"/>
    <property type="evidence" value="ECO:0007669"/>
    <property type="project" value="TreeGrafter"/>
</dbReference>
<comment type="caution">
    <text evidence="5">The sequence shown here is derived from an EMBL/GenBank/DDBJ whole genome shotgun (WGS) entry which is preliminary data.</text>
</comment>
<dbReference type="InterPro" id="IPR012341">
    <property type="entry name" value="6hp_glycosidase-like_sf"/>
</dbReference>
<evidence type="ECO:0000259" key="4">
    <source>
        <dbReference type="Pfam" id="PF18961"/>
    </source>
</evidence>
<organism evidence="5 6">
    <name type="scientific">Recurvomyces mirabilis</name>
    <dbReference type="NCBI Taxonomy" id="574656"/>
    <lineage>
        <taxon>Eukaryota</taxon>
        <taxon>Fungi</taxon>
        <taxon>Dikarya</taxon>
        <taxon>Ascomycota</taxon>
        <taxon>Pezizomycotina</taxon>
        <taxon>Dothideomycetes</taxon>
        <taxon>Dothideomycetidae</taxon>
        <taxon>Mycosphaerellales</taxon>
        <taxon>Teratosphaeriaceae</taxon>
        <taxon>Recurvomyces</taxon>
    </lineage>
</organism>
<dbReference type="GO" id="GO:0003824">
    <property type="term" value="F:catalytic activity"/>
    <property type="evidence" value="ECO:0007669"/>
    <property type="project" value="UniProtKB-ARBA"/>
</dbReference>
<dbReference type="PANTHER" id="PTHR37534:SF25">
    <property type="entry name" value="ZN(II)2CYS6 TRANSCRIPTION FACTOR (EUROFUNG)"/>
    <property type="match status" value="1"/>
</dbReference>
<dbReference type="GO" id="GO:0000976">
    <property type="term" value="F:transcription cis-regulatory region binding"/>
    <property type="evidence" value="ECO:0007669"/>
    <property type="project" value="TreeGrafter"/>
</dbReference>
<feature type="domain" description="DUF5703" evidence="4">
    <location>
        <begin position="28"/>
        <end position="313"/>
    </location>
</feature>
<keyword evidence="3" id="KW-0732">Signal</keyword>
<evidence type="ECO:0000313" key="5">
    <source>
        <dbReference type="EMBL" id="KAK3670018.1"/>
    </source>
</evidence>
<dbReference type="GO" id="GO:0003700">
    <property type="term" value="F:DNA-binding transcription factor activity"/>
    <property type="evidence" value="ECO:0007669"/>
    <property type="project" value="TreeGrafter"/>
</dbReference>
<feature type="region of interest" description="Disordered" evidence="2">
    <location>
        <begin position="802"/>
        <end position="838"/>
    </location>
</feature>
<keyword evidence="1" id="KW-0539">Nucleus</keyword>
<accession>A0AAE0TMS0</accession>
<dbReference type="InterPro" id="IPR008928">
    <property type="entry name" value="6-hairpin_glycosidase_sf"/>
</dbReference>
<dbReference type="InterPro" id="IPR043757">
    <property type="entry name" value="DUF5703_N"/>
</dbReference>
<evidence type="ECO:0000256" key="1">
    <source>
        <dbReference type="ARBA" id="ARBA00023242"/>
    </source>
</evidence>
<evidence type="ECO:0000313" key="6">
    <source>
        <dbReference type="Proteomes" id="UP001274830"/>
    </source>
</evidence>